<evidence type="ECO:0000256" key="3">
    <source>
        <dbReference type="ARBA" id="ARBA00022093"/>
    </source>
</evidence>
<evidence type="ECO:0000256" key="1">
    <source>
        <dbReference type="ARBA" id="ARBA00004429"/>
    </source>
</evidence>
<evidence type="ECO:0000313" key="16">
    <source>
        <dbReference type="Proteomes" id="UP000624279"/>
    </source>
</evidence>
<keyword evidence="16" id="KW-1185">Reference proteome</keyword>
<keyword evidence="6" id="KW-0997">Cell inner membrane</keyword>
<evidence type="ECO:0000256" key="10">
    <source>
        <dbReference type="ARBA" id="ARBA00023136"/>
    </source>
</evidence>
<evidence type="ECO:0000256" key="5">
    <source>
        <dbReference type="ARBA" id="ARBA00022475"/>
    </source>
</evidence>
<protein>
    <recommendedName>
        <fullName evidence="3">Biopolymer transport protein ExbB</fullName>
    </recommendedName>
</protein>
<dbReference type="InterPro" id="IPR050790">
    <property type="entry name" value="ExbB/TolQ_transport"/>
</dbReference>
<organism evidence="15 16">
    <name type="scientific">Undibacterium flavidum</name>
    <dbReference type="NCBI Taxonomy" id="2762297"/>
    <lineage>
        <taxon>Bacteria</taxon>
        <taxon>Pseudomonadati</taxon>
        <taxon>Pseudomonadota</taxon>
        <taxon>Betaproteobacteria</taxon>
        <taxon>Burkholderiales</taxon>
        <taxon>Oxalobacteraceae</taxon>
        <taxon>Undibacterium</taxon>
    </lineage>
</organism>
<keyword evidence="4 12" id="KW-0813">Transport</keyword>
<comment type="subcellular location">
    <subcellularLocation>
        <location evidence="1">Cell inner membrane</location>
        <topology evidence="1">Multi-pass membrane protein</topology>
    </subcellularLocation>
    <subcellularLocation>
        <location evidence="12">Membrane</location>
        <topology evidence="12">Multi-pass membrane protein</topology>
    </subcellularLocation>
</comment>
<feature type="transmembrane region" description="Helical" evidence="13">
    <location>
        <begin position="125"/>
        <end position="148"/>
    </location>
</feature>
<evidence type="ECO:0000256" key="4">
    <source>
        <dbReference type="ARBA" id="ARBA00022448"/>
    </source>
</evidence>
<evidence type="ECO:0000313" key="15">
    <source>
        <dbReference type="EMBL" id="MBC3875662.1"/>
    </source>
</evidence>
<comment type="subunit">
    <text evidence="2">The accessory proteins ExbB and ExbD seem to form a complex with TonB.</text>
</comment>
<feature type="transmembrane region" description="Helical" evidence="13">
    <location>
        <begin position="15"/>
        <end position="36"/>
    </location>
</feature>
<keyword evidence="10 13" id="KW-0472">Membrane</keyword>
<comment type="caution">
    <text evidence="15">The sequence shown here is derived from an EMBL/GenBank/DDBJ whole genome shotgun (WGS) entry which is preliminary data.</text>
</comment>
<keyword evidence="8 12" id="KW-0653">Protein transport</keyword>
<dbReference type="RefSeq" id="WP_186943623.1">
    <property type="nucleotide sequence ID" value="NZ_JACOGA010000021.1"/>
</dbReference>
<evidence type="ECO:0000256" key="11">
    <source>
        <dbReference type="ARBA" id="ARBA00024816"/>
    </source>
</evidence>
<evidence type="ECO:0000256" key="9">
    <source>
        <dbReference type="ARBA" id="ARBA00022989"/>
    </source>
</evidence>
<reference evidence="15 16" key="1">
    <citation type="submission" date="2020-08" db="EMBL/GenBank/DDBJ databases">
        <title>Novel species isolated from subtropical streams in China.</title>
        <authorList>
            <person name="Lu H."/>
        </authorList>
    </citation>
    <scope>NUCLEOTIDE SEQUENCE [LARGE SCALE GENOMIC DNA]</scope>
    <source>
        <strain evidence="15 16">LX15W</strain>
    </source>
</reference>
<sequence length="219" mass="23837">MPITLSQYWMQLDDLSRSVAVFLILMSLVSWFTIFAKSWSFWRIRRSTSALHAFWSAPTIEDAVTVLDALDVESIYTPMAKLGLAAANPQARARSIMAKTDLSDVMTRVLREELNRVTVRLESGLTLLASIGATAPFVGLLGTVWGIYHALTAVAGSTAIQIDLVAGPVGEALVMTGLGLIVAIPAVLAYNAFNRINRITFAELDGFAFDLHAHLTKVN</sequence>
<gene>
    <name evidence="15" type="ORF">H8K55_18880</name>
</gene>
<keyword evidence="9 13" id="KW-1133">Transmembrane helix</keyword>
<evidence type="ECO:0000256" key="2">
    <source>
        <dbReference type="ARBA" id="ARBA00011471"/>
    </source>
</evidence>
<dbReference type="Proteomes" id="UP000624279">
    <property type="component" value="Unassembled WGS sequence"/>
</dbReference>
<feature type="transmembrane region" description="Helical" evidence="13">
    <location>
        <begin position="172"/>
        <end position="193"/>
    </location>
</feature>
<dbReference type="Pfam" id="PF01618">
    <property type="entry name" value="MotA_ExbB"/>
    <property type="match status" value="1"/>
</dbReference>
<comment type="similarity">
    <text evidence="12">Belongs to the exbB/tolQ family.</text>
</comment>
<keyword evidence="5" id="KW-1003">Cell membrane</keyword>
<dbReference type="InterPro" id="IPR002898">
    <property type="entry name" value="MotA_ExbB_proton_chnl"/>
</dbReference>
<evidence type="ECO:0000256" key="8">
    <source>
        <dbReference type="ARBA" id="ARBA00022927"/>
    </source>
</evidence>
<evidence type="ECO:0000256" key="7">
    <source>
        <dbReference type="ARBA" id="ARBA00022692"/>
    </source>
</evidence>
<evidence type="ECO:0000256" key="12">
    <source>
        <dbReference type="RuleBase" id="RU004057"/>
    </source>
</evidence>
<evidence type="ECO:0000256" key="6">
    <source>
        <dbReference type="ARBA" id="ARBA00022519"/>
    </source>
</evidence>
<evidence type="ECO:0000256" key="13">
    <source>
        <dbReference type="SAM" id="Phobius"/>
    </source>
</evidence>
<keyword evidence="7 13" id="KW-0812">Transmembrane</keyword>
<accession>A0ABR6YGL6</accession>
<proteinExistence type="inferred from homology"/>
<dbReference type="EMBL" id="JACOGA010000021">
    <property type="protein sequence ID" value="MBC3875662.1"/>
    <property type="molecule type" value="Genomic_DNA"/>
</dbReference>
<comment type="function">
    <text evidence="11">Involved in the TonB-dependent energy-dependent transport of various receptor-bound substrates. Protects ExbD from proteolytic degradation and functionally stabilizes TonB.</text>
</comment>
<name>A0ABR6YGL6_9BURK</name>
<evidence type="ECO:0000259" key="14">
    <source>
        <dbReference type="Pfam" id="PF01618"/>
    </source>
</evidence>
<dbReference type="PANTHER" id="PTHR30625:SF14">
    <property type="entry name" value="BIOPOLYMER TRANSPORT PROTEIN EXBB"/>
    <property type="match status" value="1"/>
</dbReference>
<feature type="domain" description="MotA/TolQ/ExbB proton channel" evidence="14">
    <location>
        <begin position="98"/>
        <end position="199"/>
    </location>
</feature>
<dbReference type="PANTHER" id="PTHR30625">
    <property type="entry name" value="PROTEIN TOLQ"/>
    <property type="match status" value="1"/>
</dbReference>